<name>A0ABP7ZNK0_9MICO</name>
<dbReference type="Proteomes" id="UP001415169">
    <property type="component" value="Unassembled WGS sequence"/>
</dbReference>
<evidence type="ECO:0008006" key="5">
    <source>
        <dbReference type="Google" id="ProtNLM"/>
    </source>
</evidence>
<dbReference type="InterPro" id="IPR036291">
    <property type="entry name" value="NAD(P)-bd_dom_sf"/>
</dbReference>
<proteinExistence type="inferred from homology"/>
<gene>
    <name evidence="3" type="ORF">GCM10022286_29950</name>
</gene>
<evidence type="ECO:0000256" key="1">
    <source>
        <dbReference type="ARBA" id="ARBA00006484"/>
    </source>
</evidence>
<comment type="similarity">
    <text evidence="1">Belongs to the short-chain dehydrogenases/reductases (SDR) family.</text>
</comment>
<reference evidence="3" key="1">
    <citation type="journal article" date="2014" name="Int. J. Syst. Evol. Microbiol.">
        <title>Complete genome of a new Firmicutes species belonging to the dominant human colonic microbiota ('Ruminococcus bicirculans') reveals two chromosomes and a selective capacity to utilize plant glucans.</title>
        <authorList>
            <consortium name="NISC Comparative Sequencing Program"/>
            <person name="Wegmann U."/>
            <person name="Louis P."/>
            <person name="Goesmann A."/>
            <person name="Henrissat B."/>
            <person name="Duncan S.H."/>
            <person name="Flint H.J."/>
        </authorList>
    </citation>
    <scope>NUCLEOTIDE SEQUENCE</scope>
    <source>
        <strain evidence="3">JCM 17590</strain>
    </source>
</reference>
<comment type="caution">
    <text evidence="3">The sequence shown here is derived from an EMBL/GenBank/DDBJ whole genome shotgun (WGS) entry which is preliminary data.</text>
</comment>
<dbReference type="Pfam" id="PF00106">
    <property type="entry name" value="adh_short"/>
    <property type="match status" value="1"/>
</dbReference>
<evidence type="ECO:0000313" key="4">
    <source>
        <dbReference type="Proteomes" id="UP001415169"/>
    </source>
</evidence>
<accession>A0ABP7ZNK0</accession>
<dbReference type="PANTHER" id="PTHR43943:SF17">
    <property type="entry name" value="3-PHENYLPROPIONATE-DIHYDRODIOL_CINNAMIC ACID-DIHYDRODIOL DEHYDROGENASE"/>
    <property type="match status" value="1"/>
</dbReference>
<sequence>MRVALVTGVTSRLRPGFAQARELGKQGYHVIIGSSERGSAELLSAELRAEGLSATPMRLDLGDTAGYTEIAAEVHRRFGRLDALVIEDGRHVKALRAALSPLLDAVPVA</sequence>
<dbReference type="RefSeq" id="WP_344792694.1">
    <property type="nucleotide sequence ID" value="NZ_BAABBV010000002.1"/>
</dbReference>
<protein>
    <recommendedName>
        <fullName evidence="5">SDR family NAD(P)-dependent oxidoreductase</fullName>
    </recommendedName>
</protein>
<dbReference type="SUPFAM" id="SSF51735">
    <property type="entry name" value="NAD(P)-binding Rossmann-fold domains"/>
    <property type="match status" value="1"/>
</dbReference>
<keyword evidence="4" id="KW-1185">Reference proteome</keyword>
<dbReference type="PANTHER" id="PTHR43943">
    <property type="entry name" value="DEHYDROGENASE/REDUCTASE (SDR FAMILY) MEMBER 4"/>
    <property type="match status" value="1"/>
</dbReference>
<dbReference type="Gene3D" id="3.40.50.720">
    <property type="entry name" value="NAD(P)-binding Rossmann-like Domain"/>
    <property type="match status" value="1"/>
</dbReference>
<evidence type="ECO:0000256" key="2">
    <source>
        <dbReference type="ARBA" id="ARBA00023002"/>
    </source>
</evidence>
<dbReference type="EMBL" id="BAABBV010000002">
    <property type="protein sequence ID" value="GAA4165994.1"/>
    <property type="molecule type" value="Genomic_DNA"/>
</dbReference>
<dbReference type="InterPro" id="IPR002347">
    <property type="entry name" value="SDR_fam"/>
</dbReference>
<organism evidence="3 4">
    <name type="scientific">Gryllotalpicola daejeonensis</name>
    <dbReference type="NCBI Taxonomy" id="993087"/>
    <lineage>
        <taxon>Bacteria</taxon>
        <taxon>Bacillati</taxon>
        <taxon>Actinomycetota</taxon>
        <taxon>Actinomycetes</taxon>
        <taxon>Micrococcales</taxon>
        <taxon>Microbacteriaceae</taxon>
        <taxon>Gryllotalpicola</taxon>
    </lineage>
</organism>
<keyword evidence="2" id="KW-0560">Oxidoreductase</keyword>
<reference evidence="3" key="2">
    <citation type="submission" date="2023-12" db="EMBL/GenBank/DDBJ databases">
        <authorList>
            <person name="Sun Q."/>
            <person name="Inoue M."/>
        </authorList>
    </citation>
    <scope>NUCLEOTIDE SEQUENCE</scope>
    <source>
        <strain evidence="3">JCM 17590</strain>
    </source>
</reference>
<evidence type="ECO:0000313" key="3">
    <source>
        <dbReference type="EMBL" id="GAA4165994.1"/>
    </source>
</evidence>